<dbReference type="Pfam" id="PF00957">
    <property type="entry name" value="Synaptobrevin"/>
    <property type="match status" value="1"/>
</dbReference>
<dbReference type="Gene3D" id="1.20.5.110">
    <property type="match status" value="1"/>
</dbReference>
<gene>
    <name evidence="2" type="ORF">SMN809_LOCUS50041</name>
</gene>
<dbReference type="AlphaFoldDB" id="A0A8S3C5Z2"/>
<dbReference type="EMBL" id="CAJOBI010164730">
    <property type="protein sequence ID" value="CAF4864967.1"/>
    <property type="molecule type" value="Genomic_DNA"/>
</dbReference>
<organism evidence="2 3">
    <name type="scientific">Rotaria magnacalcarata</name>
    <dbReference type="NCBI Taxonomy" id="392030"/>
    <lineage>
        <taxon>Eukaryota</taxon>
        <taxon>Metazoa</taxon>
        <taxon>Spiralia</taxon>
        <taxon>Gnathifera</taxon>
        <taxon>Rotifera</taxon>
        <taxon>Eurotatoria</taxon>
        <taxon>Bdelloidea</taxon>
        <taxon>Philodinida</taxon>
        <taxon>Philodinidae</taxon>
        <taxon>Rotaria</taxon>
    </lineage>
</organism>
<dbReference type="InterPro" id="IPR042855">
    <property type="entry name" value="V_SNARE_CC"/>
</dbReference>
<evidence type="ECO:0000313" key="3">
    <source>
        <dbReference type="Proteomes" id="UP000676336"/>
    </source>
</evidence>
<protein>
    <recommendedName>
        <fullName evidence="1">V-SNARE coiled-coil homology domain-containing protein</fullName>
    </recommendedName>
</protein>
<feature type="non-terminal residue" evidence="2">
    <location>
        <position position="40"/>
    </location>
</feature>
<evidence type="ECO:0000313" key="2">
    <source>
        <dbReference type="EMBL" id="CAF4864967.1"/>
    </source>
</evidence>
<feature type="domain" description="V-SNARE coiled-coil homology" evidence="1">
    <location>
        <begin position="13"/>
        <end position="40"/>
    </location>
</feature>
<name>A0A8S3C5Z2_9BILA</name>
<sequence length="40" mass="4786">MKIKLISSVFVFADKLQHNAAQFEQQAGKFKRKFWLQNMK</sequence>
<comment type="caution">
    <text evidence="2">The sequence shown here is derived from an EMBL/GenBank/DDBJ whole genome shotgun (WGS) entry which is preliminary data.</text>
</comment>
<dbReference type="Proteomes" id="UP000676336">
    <property type="component" value="Unassembled WGS sequence"/>
</dbReference>
<accession>A0A8S3C5Z2</accession>
<evidence type="ECO:0000259" key="1">
    <source>
        <dbReference type="Pfam" id="PF00957"/>
    </source>
</evidence>
<proteinExistence type="predicted"/>
<reference evidence="2" key="1">
    <citation type="submission" date="2021-02" db="EMBL/GenBank/DDBJ databases">
        <authorList>
            <person name="Nowell W R."/>
        </authorList>
    </citation>
    <scope>NUCLEOTIDE SEQUENCE</scope>
</reference>